<reference evidence="2" key="1">
    <citation type="journal article" date="2017" name="Nat. Microbiol.">
        <title>Global analysis of biosynthetic gene clusters reveals vast potential of secondary metabolite production in Penicillium species.</title>
        <authorList>
            <person name="Nielsen J.C."/>
            <person name="Grijseels S."/>
            <person name="Prigent S."/>
            <person name="Ji B."/>
            <person name="Dainat J."/>
            <person name="Nielsen K.F."/>
            <person name="Frisvad J.C."/>
            <person name="Workman M."/>
            <person name="Nielsen J."/>
        </authorList>
    </citation>
    <scope>NUCLEOTIDE SEQUENCE [LARGE SCALE GENOMIC DNA]</scope>
    <source>
        <strain evidence="2">IBT 24891</strain>
    </source>
</reference>
<dbReference type="Proteomes" id="UP000191285">
    <property type="component" value="Unassembled WGS sequence"/>
</dbReference>
<accession>A0A1V6TCF9</accession>
<protein>
    <submittedName>
        <fullName evidence="1">Uncharacterized protein</fullName>
    </submittedName>
</protein>
<dbReference type="AlphaFoldDB" id="A0A1V6TCF9"/>
<organism evidence="1 2">
    <name type="scientific">Penicillium steckii</name>
    <dbReference type="NCBI Taxonomy" id="303698"/>
    <lineage>
        <taxon>Eukaryota</taxon>
        <taxon>Fungi</taxon>
        <taxon>Dikarya</taxon>
        <taxon>Ascomycota</taxon>
        <taxon>Pezizomycotina</taxon>
        <taxon>Eurotiomycetes</taxon>
        <taxon>Eurotiomycetidae</taxon>
        <taxon>Eurotiales</taxon>
        <taxon>Aspergillaceae</taxon>
        <taxon>Penicillium</taxon>
    </lineage>
</organism>
<dbReference type="InterPro" id="IPR005197">
    <property type="entry name" value="Glyco_hydro_71"/>
</dbReference>
<dbReference type="STRING" id="303698.A0A1V6TCF9"/>
<proteinExistence type="predicted"/>
<evidence type="ECO:0000313" key="2">
    <source>
        <dbReference type="Proteomes" id="UP000191285"/>
    </source>
</evidence>
<evidence type="ECO:0000313" key="1">
    <source>
        <dbReference type="EMBL" id="OQE23724.1"/>
    </source>
</evidence>
<dbReference type="GO" id="GO:0051118">
    <property type="term" value="F:glucan endo-1,3-alpha-glucosidase activity"/>
    <property type="evidence" value="ECO:0007669"/>
    <property type="project" value="InterPro"/>
</dbReference>
<dbReference type="CDD" id="cd11577">
    <property type="entry name" value="GH71"/>
    <property type="match status" value="1"/>
</dbReference>
<dbReference type="OrthoDB" id="1046782at2759"/>
<sequence length="596" mass="65867">MADINNLCQGSLCAFYGNITPATDTLCDSTANTGLYDLSDWKNEISLAQKAHIDAFALNMAYGVESNEISVTNAFKAAESSNFQLFFSFDYAGNGSWPQAAVTSLLQNFSSSAAYYHHNDRPFASTFEGSENATDWVDIKKVTSCFFVPDWSSVGAKAALELAGGVADGLFSWEAWPSDGRMDTFADASYMNRLKEANKPYMMPASPWFYTNMPHYDKNWASHGDNLWYDRWVEVGFLEPEWVEIISWNDYGESHYIGPLNEKGYGVFTAGKAPYNYARNMPHDGWRLQLPFMIDLYKNGTAPVTEESLVVWYRLQPRDACSGGNTTDTAMNVRAAEKTDTWLEDKIFFSALLGTNASVKVSMGNSAKSVHWDKEPDDGVGIYHGSFAYDRKHLGEPTITISRGKTDVITFKGRALTTTCTDKFANYNAWVGSETSKKSISAVSPDLPLSKQVCIEGSGSSNFSELCHFSCQYGYCPLDTCYCTAMGAAKDKPKATKDKGTPRNGDDSYEGLCSFGCYYGFCPKKYCNSPENNHGHKSATPTCKGGGSQATQSAECTHANEGMKTHDLYFSLSTWSISLGLYIGLTMWVWQDGLLI</sequence>
<name>A0A1V6TCF9_9EURO</name>
<gene>
    <name evidence="1" type="ORF">PENSTE_c008G02422</name>
</gene>
<dbReference type="Pfam" id="PF03659">
    <property type="entry name" value="Glyco_hydro_71"/>
    <property type="match status" value="1"/>
</dbReference>
<dbReference type="Gene3D" id="3.20.20.80">
    <property type="entry name" value="Glycosidases"/>
    <property type="match status" value="1"/>
</dbReference>
<comment type="caution">
    <text evidence="1">The sequence shown here is derived from an EMBL/GenBank/DDBJ whole genome shotgun (WGS) entry which is preliminary data.</text>
</comment>
<dbReference type="EMBL" id="MLKD01000008">
    <property type="protein sequence ID" value="OQE23724.1"/>
    <property type="molecule type" value="Genomic_DNA"/>
</dbReference>
<keyword evidence="2" id="KW-1185">Reference proteome</keyword>